<dbReference type="PANTHER" id="PTHR47150">
    <property type="entry name" value="OS12G0169200 PROTEIN"/>
    <property type="match status" value="1"/>
</dbReference>
<reference evidence="1" key="1">
    <citation type="submission" date="2009-11" db="EMBL/GenBank/DDBJ databases">
        <authorList>
            <consortium name="The Broad Institute Genome Sequencing Platform"/>
            <person name="Ward D."/>
            <person name="Feldgarden M."/>
            <person name="Earl A."/>
            <person name="Young S.K."/>
            <person name="Zeng Q."/>
            <person name="Koehrsen M."/>
            <person name="Alvarado L."/>
            <person name="Berlin A."/>
            <person name="Bochicchio J."/>
            <person name="Borenstein D."/>
            <person name="Chapman S.B."/>
            <person name="Chen Z."/>
            <person name="Engels R."/>
            <person name="Freedman E."/>
            <person name="Gellesch M."/>
            <person name="Goldberg J."/>
            <person name="Griggs A."/>
            <person name="Gujja S."/>
            <person name="Heilman E."/>
            <person name="Heiman D."/>
            <person name="Hepburn T."/>
            <person name="Howarth C."/>
            <person name="Jen D."/>
            <person name="Larson L."/>
            <person name="Lewis B."/>
            <person name="Mehta T."/>
            <person name="Park D."/>
            <person name="Pearson M."/>
            <person name="Roberts A."/>
            <person name="Saif S."/>
            <person name="Shea T."/>
            <person name="Shenoy N."/>
            <person name="Sisk P."/>
            <person name="Stolte C."/>
            <person name="Sykes S."/>
            <person name="Thomson T."/>
            <person name="Walk T."/>
            <person name="White J."/>
            <person name="Yandava C."/>
            <person name="Izard J."/>
            <person name="Baranova O.V."/>
            <person name="Blanton J.M."/>
            <person name="Tanner A.C."/>
            <person name="Dewhirst F.E."/>
            <person name="Haas B."/>
            <person name="Nusbaum C."/>
            <person name="Birren B."/>
        </authorList>
    </citation>
    <scope>NUCLEOTIDE SEQUENCE [LARGE SCALE GENOMIC DNA]</scope>
    <source>
        <strain evidence="1">1-1 BBBD Race 1</strain>
    </source>
</reference>
<protein>
    <submittedName>
        <fullName evidence="1 2">Uncharacterized protein</fullName>
    </submittedName>
</protein>
<dbReference type="AlphaFoldDB" id="A0A0C4EZ37"/>
<sequence length="181" mass="21219">MIHNLLKDEATLQTLFEELDSNLDGEEPKNSERCRRRPNKDRDRYIFHDKLMAAYFNKNSTYNDCAFLQRFWLDKEVFMRILEDLKSKYPYFVQRLDCTGKLGLSPEQKMTAVLQQLGYGLPFNATDEYCRLGETTAQMNMSMFCAAIQELYRPIYLQIPTEDNLQPILSQNAKQGFLSSL</sequence>
<evidence type="ECO:0000313" key="2">
    <source>
        <dbReference type="EnsemblFungi" id="PTTG_06092-t43_1-p1"/>
    </source>
</evidence>
<keyword evidence="3" id="KW-1185">Reference proteome</keyword>
<proteinExistence type="predicted"/>
<dbReference type="STRING" id="630390.A0A0C4EZ37"/>
<evidence type="ECO:0000313" key="1">
    <source>
        <dbReference type="EMBL" id="OAV90796.1"/>
    </source>
</evidence>
<dbReference type="PANTHER" id="PTHR47150:SF5">
    <property type="entry name" value="OS07G0546750 PROTEIN"/>
    <property type="match status" value="1"/>
</dbReference>
<accession>A0A0C4EZ37</accession>
<gene>
    <name evidence="1" type="ORF">PTTG_06092</name>
</gene>
<reference evidence="1" key="2">
    <citation type="submission" date="2016-05" db="EMBL/GenBank/DDBJ databases">
        <title>Comparative analysis highlights variable genome content of wheat rusts and divergence of the mating loci.</title>
        <authorList>
            <person name="Cuomo C.A."/>
            <person name="Bakkeren G."/>
            <person name="Szabo L."/>
            <person name="Khalil H."/>
            <person name="Joly D."/>
            <person name="Goldberg J."/>
            <person name="Young S."/>
            <person name="Zeng Q."/>
            <person name="Fellers J."/>
        </authorList>
    </citation>
    <scope>NUCLEOTIDE SEQUENCE [LARGE SCALE GENOMIC DNA]</scope>
    <source>
        <strain evidence="1">1-1 BBBD Race 1</strain>
    </source>
</reference>
<dbReference type="OrthoDB" id="2506174at2759"/>
<organism evidence="1">
    <name type="scientific">Puccinia triticina (isolate 1-1 / race 1 (BBBD))</name>
    <name type="common">Brown leaf rust fungus</name>
    <dbReference type="NCBI Taxonomy" id="630390"/>
    <lineage>
        <taxon>Eukaryota</taxon>
        <taxon>Fungi</taxon>
        <taxon>Dikarya</taxon>
        <taxon>Basidiomycota</taxon>
        <taxon>Pucciniomycotina</taxon>
        <taxon>Pucciniomycetes</taxon>
        <taxon>Pucciniales</taxon>
        <taxon>Pucciniaceae</taxon>
        <taxon>Puccinia</taxon>
    </lineage>
</organism>
<reference evidence="2 3" key="3">
    <citation type="journal article" date="2017" name="G3 (Bethesda)">
        <title>Comparative analysis highlights variable genome content of wheat rusts and divergence of the mating loci.</title>
        <authorList>
            <person name="Cuomo C.A."/>
            <person name="Bakkeren G."/>
            <person name="Khalil H.B."/>
            <person name="Panwar V."/>
            <person name="Joly D."/>
            <person name="Linning R."/>
            <person name="Sakthikumar S."/>
            <person name="Song X."/>
            <person name="Adiconis X."/>
            <person name="Fan L."/>
            <person name="Goldberg J.M."/>
            <person name="Levin J.Z."/>
            <person name="Young S."/>
            <person name="Zeng Q."/>
            <person name="Anikster Y."/>
            <person name="Bruce M."/>
            <person name="Wang M."/>
            <person name="Yin C."/>
            <person name="McCallum B."/>
            <person name="Szabo L.J."/>
            <person name="Hulbert S."/>
            <person name="Chen X."/>
            <person name="Fellers J.P."/>
        </authorList>
    </citation>
    <scope>NUCLEOTIDE SEQUENCE</scope>
    <source>
        <strain evidence="2">isolate 1-1 / race 1 (BBBD)</strain>
        <strain evidence="3">Isolate 1-1 / race 1 (BBBD)</strain>
    </source>
</reference>
<evidence type="ECO:0000313" key="3">
    <source>
        <dbReference type="Proteomes" id="UP000005240"/>
    </source>
</evidence>
<dbReference type="EnsemblFungi" id="PTTG_06092-t43_1">
    <property type="protein sequence ID" value="PTTG_06092-t43_1-p1"/>
    <property type="gene ID" value="PTTG_06092"/>
</dbReference>
<reference evidence="2" key="4">
    <citation type="submission" date="2025-05" db="UniProtKB">
        <authorList>
            <consortium name="EnsemblFungi"/>
        </authorList>
    </citation>
    <scope>IDENTIFICATION</scope>
    <source>
        <strain evidence="2">isolate 1-1 / race 1 (BBBD)</strain>
    </source>
</reference>
<dbReference type="Proteomes" id="UP000005240">
    <property type="component" value="Unassembled WGS sequence"/>
</dbReference>
<name>A0A0C4EZ37_PUCT1</name>
<dbReference type="VEuPathDB" id="FungiDB:PTTG_06092"/>
<dbReference type="EMBL" id="ADAS02000094">
    <property type="protein sequence ID" value="OAV90796.1"/>
    <property type="molecule type" value="Genomic_DNA"/>
</dbReference>